<reference evidence="1" key="1">
    <citation type="journal article" date="2019" name="Sci. Rep.">
        <title>Draft genome of Tanacetum cinerariifolium, the natural source of mosquito coil.</title>
        <authorList>
            <person name="Yamashiro T."/>
            <person name="Shiraishi A."/>
            <person name="Satake H."/>
            <person name="Nakayama K."/>
        </authorList>
    </citation>
    <scope>NUCLEOTIDE SEQUENCE</scope>
</reference>
<sequence length="441" mass="50729">MYLSFIMSLHTSDGYEHVAMNLTRLGLAAATIGNTCRFNTIITSLKAPDESFSSRNHVRKFFRALLTKWRPKVTVIEESKDLSTLSLNELIDNLKVYEVVLEKDSKVSKSKKETYKSLALKARKVSSDEGGSCSDSDDEEYSMAVRDFKKFFRRIGKFVRQPHDDKKNFRKVRENKKEKADRRCFKCVDLNYFISDCPKHSFNDQKAFVVGCWSDSEKDTQKGEIWIMAHDSNEVQLKVKLEPDEWIKDSGCSRYMMGNNDLFLSYKAIDGESKDVKEAIQNESWTMAMQEELNQFKTNDAWSLVAPPNNQTIIDYVDLKNTSDVCIFMGCCLTSWFSKKQTALAISTTKAEYVFAEKACQQPLWMKQSLVNYDIVLDDRPIFCDNKGAIDLSKNLILYTCTKHIEICHHFLCDNVQKGNISIEKVSFEDNIVNILTKPLK</sequence>
<evidence type="ECO:0000313" key="1">
    <source>
        <dbReference type="EMBL" id="GEU66315.1"/>
    </source>
</evidence>
<accession>A0A6L2M1U2</accession>
<organism evidence="1">
    <name type="scientific">Tanacetum cinerariifolium</name>
    <name type="common">Dalmatian daisy</name>
    <name type="synonym">Chrysanthemum cinerariifolium</name>
    <dbReference type="NCBI Taxonomy" id="118510"/>
    <lineage>
        <taxon>Eukaryota</taxon>
        <taxon>Viridiplantae</taxon>
        <taxon>Streptophyta</taxon>
        <taxon>Embryophyta</taxon>
        <taxon>Tracheophyta</taxon>
        <taxon>Spermatophyta</taxon>
        <taxon>Magnoliopsida</taxon>
        <taxon>eudicotyledons</taxon>
        <taxon>Gunneridae</taxon>
        <taxon>Pentapetalae</taxon>
        <taxon>asterids</taxon>
        <taxon>campanulids</taxon>
        <taxon>Asterales</taxon>
        <taxon>Asteraceae</taxon>
        <taxon>Asteroideae</taxon>
        <taxon>Anthemideae</taxon>
        <taxon>Anthemidinae</taxon>
        <taxon>Tanacetum</taxon>
    </lineage>
</organism>
<proteinExistence type="predicted"/>
<dbReference type="EMBL" id="BKCJ010005360">
    <property type="protein sequence ID" value="GEU66315.1"/>
    <property type="molecule type" value="Genomic_DNA"/>
</dbReference>
<dbReference type="AlphaFoldDB" id="A0A6L2M1U2"/>
<dbReference type="CDD" id="cd09272">
    <property type="entry name" value="RNase_HI_RT_Ty1"/>
    <property type="match status" value="1"/>
</dbReference>
<comment type="caution">
    <text evidence="1">The sequence shown here is derived from an EMBL/GenBank/DDBJ whole genome shotgun (WGS) entry which is preliminary data.</text>
</comment>
<dbReference type="PANTHER" id="PTHR11439:SF442">
    <property type="entry name" value="CYSTEINE-RICH RLK (RECEPTOR-LIKE PROTEIN KINASE) 8"/>
    <property type="match status" value="1"/>
</dbReference>
<name>A0A6L2M1U2_TANCI</name>
<gene>
    <name evidence="1" type="ORF">Tci_038293</name>
</gene>
<dbReference type="PANTHER" id="PTHR11439">
    <property type="entry name" value="GAG-POL-RELATED RETROTRANSPOSON"/>
    <property type="match status" value="1"/>
</dbReference>
<protein>
    <submittedName>
        <fullName evidence="1">Copia protein</fullName>
    </submittedName>
</protein>